<evidence type="ECO:0000256" key="9">
    <source>
        <dbReference type="ARBA" id="ARBA00023170"/>
    </source>
</evidence>
<organism evidence="15 16">
    <name type="scientific">Chironomus riparius</name>
    <dbReference type="NCBI Taxonomy" id="315576"/>
    <lineage>
        <taxon>Eukaryota</taxon>
        <taxon>Metazoa</taxon>
        <taxon>Ecdysozoa</taxon>
        <taxon>Arthropoda</taxon>
        <taxon>Hexapoda</taxon>
        <taxon>Insecta</taxon>
        <taxon>Pterygota</taxon>
        <taxon>Neoptera</taxon>
        <taxon>Endopterygota</taxon>
        <taxon>Diptera</taxon>
        <taxon>Nematocera</taxon>
        <taxon>Chironomoidea</taxon>
        <taxon>Chironomidae</taxon>
        <taxon>Chironominae</taxon>
        <taxon>Chironomus</taxon>
    </lineage>
</organism>
<keyword evidence="9 12" id="KW-0675">Receptor</keyword>
<name>A0A9N9WU03_9DIPT</name>
<dbReference type="PANTHER" id="PTHR45695">
    <property type="entry name" value="LEUCOKININ RECEPTOR-RELATED"/>
    <property type="match status" value="1"/>
</dbReference>
<dbReference type="SUPFAM" id="SSF81321">
    <property type="entry name" value="Family A G protein-coupled receptor-like"/>
    <property type="match status" value="1"/>
</dbReference>
<keyword evidence="6 12" id="KW-0297">G-protein coupled receptor</keyword>
<evidence type="ECO:0000256" key="8">
    <source>
        <dbReference type="ARBA" id="ARBA00023157"/>
    </source>
</evidence>
<keyword evidence="5 13" id="KW-1133">Transmembrane helix</keyword>
<dbReference type="InterPro" id="IPR000276">
    <property type="entry name" value="GPCR_Rhodpsn"/>
</dbReference>
<dbReference type="FunFam" id="1.20.1070.10:FF:000255">
    <property type="entry name" value="Allatostatin A receptor"/>
    <property type="match status" value="1"/>
</dbReference>
<dbReference type="Pfam" id="PF00001">
    <property type="entry name" value="7tm_1"/>
    <property type="match status" value="1"/>
</dbReference>
<keyword evidence="11 12" id="KW-0807">Transducer</keyword>
<evidence type="ECO:0000256" key="1">
    <source>
        <dbReference type="ARBA" id="ARBA00004651"/>
    </source>
</evidence>
<evidence type="ECO:0000256" key="13">
    <source>
        <dbReference type="SAM" id="Phobius"/>
    </source>
</evidence>
<evidence type="ECO:0000256" key="5">
    <source>
        <dbReference type="ARBA" id="ARBA00022989"/>
    </source>
</evidence>
<dbReference type="SMART" id="SM01381">
    <property type="entry name" value="7TM_GPCR_Srsx"/>
    <property type="match status" value="1"/>
</dbReference>
<feature type="transmembrane region" description="Helical" evidence="13">
    <location>
        <begin position="207"/>
        <end position="227"/>
    </location>
</feature>
<dbReference type="GO" id="GO:0005886">
    <property type="term" value="C:plasma membrane"/>
    <property type="evidence" value="ECO:0007669"/>
    <property type="project" value="UniProtKB-SubCell"/>
</dbReference>
<evidence type="ECO:0000259" key="14">
    <source>
        <dbReference type="PROSITE" id="PS50262"/>
    </source>
</evidence>
<accession>A0A9N9WU03</accession>
<evidence type="ECO:0000256" key="12">
    <source>
        <dbReference type="RuleBase" id="RU000688"/>
    </source>
</evidence>
<keyword evidence="16" id="KW-1185">Reference proteome</keyword>
<feature type="transmembrane region" description="Helical" evidence="13">
    <location>
        <begin position="106"/>
        <end position="127"/>
    </location>
</feature>
<gene>
    <name evidence="15" type="ORF">CHIRRI_LOCUS6959</name>
</gene>
<evidence type="ECO:0000256" key="4">
    <source>
        <dbReference type="ARBA" id="ARBA00022692"/>
    </source>
</evidence>
<dbReference type="CDD" id="cd15096">
    <property type="entry name" value="7tmA_AstA_R_insect"/>
    <property type="match status" value="1"/>
</dbReference>
<keyword evidence="4 12" id="KW-0812">Transmembrane</keyword>
<evidence type="ECO:0000256" key="10">
    <source>
        <dbReference type="ARBA" id="ARBA00023180"/>
    </source>
</evidence>
<keyword evidence="10" id="KW-0325">Glycoprotein</keyword>
<feature type="domain" description="G-protein coupled receptors family 1 profile" evidence="14">
    <location>
        <begin position="48"/>
        <end position="303"/>
    </location>
</feature>
<evidence type="ECO:0000313" key="15">
    <source>
        <dbReference type="EMBL" id="CAG9804064.1"/>
    </source>
</evidence>
<evidence type="ECO:0000256" key="2">
    <source>
        <dbReference type="ARBA" id="ARBA00010663"/>
    </source>
</evidence>
<keyword evidence="8" id="KW-1015">Disulfide bond</keyword>
<dbReference type="InterPro" id="IPR017452">
    <property type="entry name" value="GPCR_Rhodpsn_7TM"/>
</dbReference>
<dbReference type="PRINTS" id="PR00237">
    <property type="entry name" value="GPCRRHODOPSN"/>
</dbReference>
<evidence type="ECO:0000256" key="7">
    <source>
        <dbReference type="ARBA" id="ARBA00023136"/>
    </source>
</evidence>
<protein>
    <recommendedName>
        <fullName evidence="14">G-protein coupled receptors family 1 profile domain-containing protein</fullName>
    </recommendedName>
</protein>
<proteinExistence type="inferred from homology"/>
<keyword evidence="3" id="KW-1003">Cell membrane</keyword>
<comment type="similarity">
    <text evidence="2 12">Belongs to the G-protein coupled receptor 1 family.</text>
</comment>
<dbReference type="PRINTS" id="PR00663">
    <property type="entry name" value="GALANINR"/>
</dbReference>
<evidence type="ECO:0000256" key="6">
    <source>
        <dbReference type="ARBA" id="ARBA00023040"/>
    </source>
</evidence>
<evidence type="ECO:0000313" key="16">
    <source>
        <dbReference type="Proteomes" id="UP001153620"/>
    </source>
</evidence>
<evidence type="ECO:0000256" key="3">
    <source>
        <dbReference type="ARBA" id="ARBA00022475"/>
    </source>
</evidence>
<dbReference type="EMBL" id="OU895878">
    <property type="protein sequence ID" value="CAG9804064.1"/>
    <property type="molecule type" value="Genomic_DNA"/>
</dbReference>
<reference evidence="15" key="1">
    <citation type="submission" date="2022-01" db="EMBL/GenBank/DDBJ databases">
        <authorList>
            <person name="King R."/>
        </authorList>
    </citation>
    <scope>NUCLEOTIDE SEQUENCE</scope>
</reference>
<keyword evidence="7 13" id="KW-0472">Membrane</keyword>
<sequence>MFGEVCSNHTHSFLWGNETILFDHELECTVSKTVFILFSFIGIAGLVGNALVVLVVAANPMMRSTTNILIINLAIADLLFVIFCVPFTGFDYVLASWPFGTVWCSFVQYMIVVTCHASVYTLVLMSLDRFLAVVHPISSISIRTQRNALLAIIVTWLIVTTTAFPVFISHGEVEYHNHRNEINTACLFLTDDGNIAIFQISFFLSSYVIPLTLISILYIGMLIRLWHSAPGSKVSAESRRGKKRVTRMVVFVVLAFAVCWLPIHIVLVLKSLQMYETSRLGVSIQIFSHVLAYTNSFINPILYNCFSENFRKAFRKIVWCGKPIPLGTTGAQITKAGTTRTTTAAQNGGISPPAEFL</sequence>
<comment type="subcellular location">
    <subcellularLocation>
        <location evidence="1">Cell membrane</location>
        <topology evidence="1">Multi-pass membrane protein</topology>
    </subcellularLocation>
</comment>
<dbReference type="PANTHER" id="PTHR45695:SF23">
    <property type="entry name" value="GALANIN-LIKE G-PROTEIN COUPLED RECEPTOR NPR-9"/>
    <property type="match status" value="1"/>
</dbReference>
<dbReference type="PROSITE" id="PS50262">
    <property type="entry name" value="G_PROTEIN_RECEP_F1_2"/>
    <property type="match status" value="1"/>
</dbReference>
<dbReference type="InterPro" id="IPR000405">
    <property type="entry name" value="Galanin_rcpt"/>
</dbReference>
<feature type="transmembrane region" description="Helical" evidence="13">
    <location>
        <begin position="69"/>
        <end position="94"/>
    </location>
</feature>
<feature type="transmembrane region" description="Helical" evidence="13">
    <location>
        <begin position="148"/>
        <end position="168"/>
    </location>
</feature>
<dbReference type="OrthoDB" id="2132067at2759"/>
<feature type="transmembrane region" description="Helical" evidence="13">
    <location>
        <begin position="34"/>
        <end position="57"/>
    </location>
</feature>
<evidence type="ECO:0000256" key="11">
    <source>
        <dbReference type="ARBA" id="ARBA00023224"/>
    </source>
</evidence>
<dbReference type="AlphaFoldDB" id="A0A9N9WU03"/>
<feature type="transmembrane region" description="Helical" evidence="13">
    <location>
        <begin position="286"/>
        <end position="306"/>
    </location>
</feature>
<dbReference type="GO" id="GO:0004930">
    <property type="term" value="F:G protein-coupled receptor activity"/>
    <property type="evidence" value="ECO:0007669"/>
    <property type="project" value="UniProtKB-KW"/>
</dbReference>
<reference evidence="15" key="2">
    <citation type="submission" date="2022-10" db="EMBL/GenBank/DDBJ databases">
        <authorList>
            <consortium name="ENA_rothamsted_submissions"/>
            <consortium name="culmorum"/>
            <person name="King R."/>
        </authorList>
    </citation>
    <scope>NUCLEOTIDE SEQUENCE</scope>
</reference>
<dbReference type="Gene3D" id="1.20.1070.10">
    <property type="entry name" value="Rhodopsin 7-helix transmembrane proteins"/>
    <property type="match status" value="1"/>
</dbReference>
<dbReference type="PROSITE" id="PS00237">
    <property type="entry name" value="G_PROTEIN_RECEP_F1_1"/>
    <property type="match status" value="1"/>
</dbReference>
<dbReference type="Proteomes" id="UP001153620">
    <property type="component" value="Chromosome 2"/>
</dbReference>
<feature type="transmembrane region" description="Helical" evidence="13">
    <location>
        <begin position="248"/>
        <end position="266"/>
    </location>
</feature>